<comment type="caution">
    <text evidence="1">The sequence shown here is derived from an EMBL/GenBank/DDBJ whole genome shotgun (WGS) entry which is preliminary data.</text>
</comment>
<protein>
    <submittedName>
        <fullName evidence="1">Uncharacterized protein</fullName>
    </submittedName>
</protein>
<dbReference type="EMBL" id="RCZC01000003">
    <property type="protein sequence ID" value="TPG52647.1"/>
    <property type="molecule type" value="Genomic_DNA"/>
</dbReference>
<organism evidence="1 2">
    <name type="scientific">Sphingomonas glacialis</name>
    <dbReference type="NCBI Taxonomy" id="658225"/>
    <lineage>
        <taxon>Bacteria</taxon>
        <taxon>Pseudomonadati</taxon>
        <taxon>Pseudomonadota</taxon>
        <taxon>Alphaproteobacteria</taxon>
        <taxon>Sphingomonadales</taxon>
        <taxon>Sphingomonadaceae</taxon>
        <taxon>Sphingomonas</taxon>
    </lineage>
</organism>
<sequence>MRKLRIDMAGLRYARLLGVEFSHTDRHGHCHWLFACDCGAMIVAHGGNVRGGSTTSCGCRHREISAARLHTHGERADKRHAPTYRAWQAMKSMCNNPKVSGYPQCGGRGIAVAARWRDDFPAFLADMGERPVGMTLRRDDFRRDFGPNACHWAVVPTRAERAAQAWTHRRAEP</sequence>
<gene>
    <name evidence="1" type="ORF">EAH76_12225</name>
</gene>
<proteinExistence type="predicted"/>
<name>A0A502FST1_9SPHN</name>
<dbReference type="Proteomes" id="UP000319931">
    <property type="component" value="Unassembled WGS sequence"/>
</dbReference>
<evidence type="ECO:0000313" key="1">
    <source>
        <dbReference type="EMBL" id="TPG52647.1"/>
    </source>
</evidence>
<dbReference type="AlphaFoldDB" id="A0A502FST1"/>
<accession>A0A502FST1</accession>
<reference evidence="1 2" key="1">
    <citation type="journal article" date="2019" name="Environ. Microbiol.">
        <title>Species interactions and distinct microbial communities in high Arctic permafrost affected cryosols are associated with the CH4 and CO2 gas fluxes.</title>
        <authorList>
            <person name="Altshuler I."/>
            <person name="Hamel J."/>
            <person name="Turney S."/>
            <person name="Magnuson E."/>
            <person name="Levesque R."/>
            <person name="Greer C."/>
            <person name="Whyte L.G."/>
        </authorList>
    </citation>
    <scope>NUCLEOTIDE SEQUENCE [LARGE SCALE GENOMIC DNA]</scope>
    <source>
        <strain evidence="1 2">E6.1</strain>
    </source>
</reference>
<keyword evidence="2" id="KW-1185">Reference proteome</keyword>
<evidence type="ECO:0000313" key="2">
    <source>
        <dbReference type="Proteomes" id="UP000319931"/>
    </source>
</evidence>